<keyword evidence="6" id="KW-0143">Chaperone</keyword>
<comment type="subcellular location">
    <subcellularLocation>
        <location evidence="1">Cell membrane</location>
        <topology evidence="1">Single-pass type II membrane protein</topology>
    </subcellularLocation>
</comment>
<evidence type="ECO:0000313" key="11">
    <source>
        <dbReference type="EMBL" id="SEA98815.1"/>
    </source>
</evidence>
<sequence>MEVYTTENEQVDALRRFLRENGKALAVGVVLGIGALVGWRFWQSHQDNSAMEISSAYQQASETLTAGKGTTAVEAFAAGNKNNYGALASMELAAHYAELKDFAKAEQQLTQALSQSNNADLQTLINLRLARVQLAQKKADDALKTLDAIKTESWAAMIADVRGDVLVSKGDNQGARSAYEKGIESQPPQGLQALLRMKLNNLSS</sequence>
<evidence type="ECO:0000256" key="1">
    <source>
        <dbReference type="ARBA" id="ARBA00004401"/>
    </source>
</evidence>
<dbReference type="PANTHER" id="PTHR38035:SF1">
    <property type="entry name" value="ANCILLARY SECYEG TRANSLOCON SUBUNIT"/>
    <property type="match status" value="1"/>
</dbReference>
<dbReference type="PANTHER" id="PTHR38035">
    <property type="entry name" value="UPF0070 PROTEIN YFGM"/>
    <property type="match status" value="1"/>
</dbReference>
<keyword evidence="3 9" id="KW-0812">Transmembrane</keyword>
<keyword evidence="4 9" id="KW-1133">Transmembrane helix</keyword>
<dbReference type="eggNOG" id="COG2976">
    <property type="taxonomic scope" value="Bacteria"/>
</dbReference>
<dbReference type="EMBL" id="FNQS01000014">
    <property type="protein sequence ID" value="SEA98815.1"/>
    <property type="molecule type" value="Genomic_DNA"/>
</dbReference>
<dbReference type="GO" id="GO:0005886">
    <property type="term" value="C:plasma membrane"/>
    <property type="evidence" value="ECO:0007669"/>
    <property type="project" value="UniProtKB-SubCell"/>
</dbReference>
<dbReference type="GeneID" id="97765997"/>
<dbReference type="AlphaFoldDB" id="A0A1H4FNF5"/>
<dbReference type="Gene3D" id="1.25.40.10">
    <property type="entry name" value="Tetratricopeptide repeat domain"/>
    <property type="match status" value="1"/>
</dbReference>
<proteinExistence type="inferred from homology"/>
<dbReference type="GO" id="GO:0044877">
    <property type="term" value="F:protein-containing complex binding"/>
    <property type="evidence" value="ECO:0007669"/>
    <property type="project" value="InterPro"/>
</dbReference>
<evidence type="ECO:0000256" key="5">
    <source>
        <dbReference type="ARBA" id="ARBA00023136"/>
    </source>
</evidence>
<dbReference type="Proteomes" id="UP000187280">
    <property type="component" value="Unassembled WGS sequence"/>
</dbReference>
<dbReference type="InterPro" id="IPR018704">
    <property type="entry name" value="SecYEG/CpoB_TPR"/>
</dbReference>
<dbReference type="PIRSF" id="PIRSF006170">
    <property type="entry name" value="YfgM"/>
    <property type="match status" value="1"/>
</dbReference>
<protein>
    <recommendedName>
        <fullName evidence="8">Ancillary SecYEG translocon subunit</fullName>
    </recommendedName>
</protein>
<dbReference type="Pfam" id="PF09976">
    <property type="entry name" value="TPR_21"/>
    <property type="match status" value="1"/>
</dbReference>
<evidence type="ECO:0000259" key="10">
    <source>
        <dbReference type="Pfam" id="PF09976"/>
    </source>
</evidence>
<keyword evidence="12" id="KW-1185">Reference proteome</keyword>
<evidence type="ECO:0000256" key="9">
    <source>
        <dbReference type="SAM" id="Phobius"/>
    </source>
</evidence>
<evidence type="ECO:0000256" key="3">
    <source>
        <dbReference type="ARBA" id="ARBA00022692"/>
    </source>
</evidence>
<keyword evidence="2" id="KW-1003">Cell membrane</keyword>
<accession>A0A1H4FNF5</accession>
<keyword evidence="5 9" id="KW-0472">Membrane</keyword>
<dbReference type="STRING" id="71657.SAMN02982996_03156"/>
<organism evidence="11 12">
    <name type="scientific">Lonsdalea quercina</name>
    <dbReference type="NCBI Taxonomy" id="71657"/>
    <lineage>
        <taxon>Bacteria</taxon>
        <taxon>Pseudomonadati</taxon>
        <taxon>Pseudomonadota</taxon>
        <taxon>Gammaproteobacteria</taxon>
        <taxon>Enterobacterales</taxon>
        <taxon>Pectobacteriaceae</taxon>
        <taxon>Lonsdalea</taxon>
    </lineage>
</organism>
<dbReference type="RefSeq" id="WP_026742305.1">
    <property type="nucleotide sequence ID" value="NZ_FNQS01000014.1"/>
</dbReference>
<dbReference type="SUPFAM" id="SSF81901">
    <property type="entry name" value="HCP-like"/>
    <property type="match status" value="1"/>
</dbReference>
<evidence type="ECO:0000313" key="12">
    <source>
        <dbReference type="Proteomes" id="UP000187280"/>
    </source>
</evidence>
<gene>
    <name evidence="11" type="ORF">SAMN02982996_03156</name>
</gene>
<evidence type="ECO:0000256" key="8">
    <source>
        <dbReference type="ARBA" id="ARBA00024235"/>
    </source>
</evidence>
<dbReference type="InterPro" id="IPR011990">
    <property type="entry name" value="TPR-like_helical_dom_sf"/>
</dbReference>
<name>A0A1H4FNF5_9GAMM</name>
<reference evidence="11 12" key="1">
    <citation type="submission" date="2016-10" db="EMBL/GenBank/DDBJ databases">
        <authorList>
            <person name="de Groot N.N."/>
        </authorList>
    </citation>
    <scope>NUCLEOTIDE SEQUENCE [LARGE SCALE GENOMIC DNA]</scope>
    <source>
        <strain evidence="11 12">ATCC 29281</strain>
    </source>
</reference>
<evidence type="ECO:0000256" key="2">
    <source>
        <dbReference type="ARBA" id="ARBA00022475"/>
    </source>
</evidence>
<evidence type="ECO:0000256" key="6">
    <source>
        <dbReference type="ARBA" id="ARBA00023186"/>
    </source>
</evidence>
<feature type="transmembrane region" description="Helical" evidence="9">
    <location>
        <begin position="24"/>
        <end position="42"/>
    </location>
</feature>
<feature type="domain" description="Ancillary SecYEG translocon subunit/Cell division coordinator CpoB TPR" evidence="10">
    <location>
        <begin position="15"/>
        <end position="203"/>
    </location>
</feature>
<evidence type="ECO:0000256" key="4">
    <source>
        <dbReference type="ARBA" id="ARBA00022989"/>
    </source>
</evidence>
<dbReference type="InterPro" id="IPR026039">
    <property type="entry name" value="YfgM"/>
</dbReference>
<comment type="similarity">
    <text evidence="7">Belongs to the YfgM family.</text>
</comment>
<evidence type="ECO:0000256" key="7">
    <source>
        <dbReference type="ARBA" id="ARBA00024197"/>
    </source>
</evidence>